<proteinExistence type="inferred from homology"/>
<dbReference type="Pfam" id="PF00578">
    <property type="entry name" value="AhpC-TSA"/>
    <property type="match status" value="1"/>
</dbReference>
<keyword evidence="5" id="KW-0560">Oxidoreductase</keyword>
<evidence type="ECO:0000256" key="10">
    <source>
        <dbReference type="ARBA" id="ARBA00041373"/>
    </source>
</evidence>
<evidence type="ECO:0000256" key="5">
    <source>
        <dbReference type="ARBA" id="ARBA00023002"/>
    </source>
</evidence>
<dbReference type="Gene3D" id="3.40.30.10">
    <property type="entry name" value="Glutaredoxin"/>
    <property type="match status" value="1"/>
</dbReference>
<dbReference type="EC" id="1.11.1.24" evidence="2"/>
<keyword evidence="6" id="KW-1015">Disulfide bond</keyword>
<feature type="domain" description="Thioredoxin" evidence="12">
    <location>
        <begin position="42"/>
        <end position="214"/>
    </location>
</feature>
<evidence type="ECO:0000256" key="1">
    <source>
        <dbReference type="ARBA" id="ARBA00003330"/>
    </source>
</evidence>
<comment type="catalytic activity">
    <reaction evidence="11">
        <text>a hydroperoxide + [thioredoxin]-dithiol = an alcohol + [thioredoxin]-disulfide + H2O</text>
        <dbReference type="Rhea" id="RHEA:62620"/>
        <dbReference type="Rhea" id="RHEA-COMP:10698"/>
        <dbReference type="Rhea" id="RHEA-COMP:10700"/>
        <dbReference type="ChEBI" id="CHEBI:15377"/>
        <dbReference type="ChEBI" id="CHEBI:29950"/>
        <dbReference type="ChEBI" id="CHEBI:30879"/>
        <dbReference type="ChEBI" id="CHEBI:35924"/>
        <dbReference type="ChEBI" id="CHEBI:50058"/>
        <dbReference type="EC" id="1.11.1.24"/>
    </reaction>
</comment>
<keyword evidence="14" id="KW-1185">Reference proteome</keyword>
<dbReference type="PANTHER" id="PTHR42801:SF7">
    <property type="entry name" value="SLL1159 PROTEIN"/>
    <property type="match status" value="1"/>
</dbReference>
<dbReference type="GO" id="GO:0008379">
    <property type="term" value="F:thioredoxin peroxidase activity"/>
    <property type="evidence" value="ECO:0007669"/>
    <property type="project" value="TreeGrafter"/>
</dbReference>
<organism evidence="13 14">
    <name type="scientific">Paenibacillus zeisoli</name>
    <dbReference type="NCBI Taxonomy" id="2496267"/>
    <lineage>
        <taxon>Bacteria</taxon>
        <taxon>Bacillati</taxon>
        <taxon>Bacillota</taxon>
        <taxon>Bacilli</taxon>
        <taxon>Bacillales</taxon>
        <taxon>Paenibacillaceae</taxon>
        <taxon>Paenibacillus</taxon>
    </lineage>
</organism>
<evidence type="ECO:0000256" key="9">
    <source>
        <dbReference type="ARBA" id="ARBA00038489"/>
    </source>
</evidence>
<dbReference type="GO" id="GO:0045454">
    <property type="term" value="P:cell redox homeostasis"/>
    <property type="evidence" value="ECO:0007669"/>
    <property type="project" value="TreeGrafter"/>
</dbReference>
<dbReference type="InterPro" id="IPR000866">
    <property type="entry name" value="AhpC/TSA"/>
</dbReference>
<gene>
    <name evidence="13" type="ORF">EJP77_08100</name>
</gene>
<reference evidence="13 14" key="1">
    <citation type="submission" date="2018-12" db="EMBL/GenBank/DDBJ databases">
        <authorList>
            <person name="Sun L."/>
            <person name="Chen Z."/>
        </authorList>
    </citation>
    <scope>NUCLEOTIDE SEQUENCE [LARGE SCALE GENOMIC DNA]</scope>
    <source>
        <strain evidence="13 14">3-5-3</strain>
    </source>
</reference>
<keyword evidence="7" id="KW-0676">Redox-active center</keyword>
<dbReference type="PANTHER" id="PTHR42801">
    <property type="entry name" value="THIOREDOXIN-DEPENDENT PEROXIDE REDUCTASE"/>
    <property type="match status" value="1"/>
</dbReference>
<evidence type="ECO:0000256" key="8">
    <source>
        <dbReference type="ARBA" id="ARBA00032824"/>
    </source>
</evidence>
<evidence type="ECO:0000256" key="6">
    <source>
        <dbReference type="ARBA" id="ARBA00023157"/>
    </source>
</evidence>
<dbReference type="GO" id="GO:0005737">
    <property type="term" value="C:cytoplasm"/>
    <property type="evidence" value="ECO:0007669"/>
    <property type="project" value="TreeGrafter"/>
</dbReference>
<dbReference type="SUPFAM" id="SSF52833">
    <property type="entry name" value="Thioredoxin-like"/>
    <property type="match status" value="1"/>
</dbReference>
<evidence type="ECO:0000256" key="7">
    <source>
        <dbReference type="ARBA" id="ARBA00023284"/>
    </source>
</evidence>
<dbReference type="GO" id="GO:0034599">
    <property type="term" value="P:cellular response to oxidative stress"/>
    <property type="evidence" value="ECO:0007669"/>
    <property type="project" value="TreeGrafter"/>
</dbReference>
<dbReference type="AlphaFoldDB" id="A0A3S1D7G8"/>
<accession>A0A3S1D7G8</accession>
<sequence>MLLNETLEEAKKKFVAKTPKDVHEEMFRMIREQQESGIVYGLQERQQAKDFTLKNSAGTSVNLFEQLSQGPVVLTFYRGGWCPFCNLQLRAYQNILPQIEELGGQLIAISPQSPDHTLSQQEKEQLSFQVLSDPNGHVAASYQVLFELPPYIQEITANRIGVNLIEYNAAEKWILPIPSTFIIDAAGVVRFAYVNPDFMQRLEPQELLEQLRMD</sequence>
<protein>
    <recommendedName>
        <fullName evidence="2">thioredoxin-dependent peroxiredoxin</fullName>
        <ecNumber evidence="2">1.11.1.24</ecNumber>
    </recommendedName>
    <alternativeName>
        <fullName evidence="10">Bacterioferritin comigratory protein</fullName>
    </alternativeName>
    <alternativeName>
        <fullName evidence="8">Thioredoxin peroxidase</fullName>
    </alternativeName>
</protein>
<keyword evidence="3" id="KW-0575">Peroxidase</keyword>
<evidence type="ECO:0000313" key="14">
    <source>
        <dbReference type="Proteomes" id="UP000272464"/>
    </source>
</evidence>
<dbReference type="OrthoDB" id="9809746at2"/>
<dbReference type="EMBL" id="RZNX01000002">
    <property type="protein sequence ID" value="RUT33593.1"/>
    <property type="molecule type" value="Genomic_DNA"/>
</dbReference>
<keyword evidence="4" id="KW-0049">Antioxidant</keyword>
<comment type="function">
    <text evidence="1">Thiol-specific peroxidase that catalyzes the reduction of hydrogen peroxide and organic hydroperoxides to water and alcohols, respectively. Plays a role in cell protection against oxidative stress by detoxifying peroxides and as sensor of hydrogen peroxide-mediated signaling events.</text>
</comment>
<evidence type="ECO:0000256" key="11">
    <source>
        <dbReference type="ARBA" id="ARBA00049091"/>
    </source>
</evidence>
<dbReference type="PROSITE" id="PS51352">
    <property type="entry name" value="THIOREDOXIN_2"/>
    <property type="match status" value="1"/>
</dbReference>
<evidence type="ECO:0000256" key="4">
    <source>
        <dbReference type="ARBA" id="ARBA00022862"/>
    </source>
</evidence>
<dbReference type="InterPro" id="IPR013766">
    <property type="entry name" value="Thioredoxin_domain"/>
</dbReference>
<dbReference type="InterPro" id="IPR050924">
    <property type="entry name" value="Peroxiredoxin_BCP/PrxQ"/>
</dbReference>
<comment type="similarity">
    <text evidence="9">Belongs to the peroxiredoxin family. BCP/PrxQ subfamily.</text>
</comment>
<comment type="caution">
    <text evidence="13">The sequence shown here is derived from an EMBL/GenBank/DDBJ whole genome shotgun (WGS) entry which is preliminary data.</text>
</comment>
<evidence type="ECO:0000259" key="12">
    <source>
        <dbReference type="PROSITE" id="PS51352"/>
    </source>
</evidence>
<dbReference type="Proteomes" id="UP000272464">
    <property type="component" value="Unassembled WGS sequence"/>
</dbReference>
<evidence type="ECO:0000256" key="2">
    <source>
        <dbReference type="ARBA" id="ARBA00013017"/>
    </source>
</evidence>
<name>A0A3S1D7G8_9BACL</name>
<dbReference type="CDD" id="cd02970">
    <property type="entry name" value="PRX_like2"/>
    <property type="match status" value="1"/>
</dbReference>
<dbReference type="RefSeq" id="WP_127198707.1">
    <property type="nucleotide sequence ID" value="NZ_RZNX01000002.1"/>
</dbReference>
<evidence type="ECO:0000313" key="13">
    <source>
        <dbReference type="EMBL" id="RUT33593.1"/>
    </source>
</evidence>
<evidence type="ECO:0000256" key="3">
    <source>
        <dbReference type="ARBA" id="ARBA00022559"/>
    </source>
</evidence>
<dbReference type="InterPro" id="IPR036249">
    <property type="entry name" value="Thioredoxin-like_sf"/>
</dbReference>